<dbReference type="EMBL" id="JAMKFB020000014">
    <property type="protein sequence ID" value="KAL0176962.1"/>
    <property type="molecule type" value="Genomic_DNA"/>
</dbReference>
<proteinExistence type="predicted"/>
<keyword evidence="2" id="KW-1185">Reference proteome</keyword>
<feature type="non-terminal residue" evidence="1">
    <location>
        <position position="1"/>
    </location>
</feature>
<organism evidence="1 2">
    <name type="scientific">Cirrhinus mrigala</name>
    <name type="common">Mrigala</name>
    <dbReference type="NCBI Taxonomy" id="683832"/>
    <lineage>
        <taxon>Eukaryota</taxon>
        <taxon>Metazoa</taxon>
        <taxon>Chordata</taxon>
        <taxon>Craniata</taxon>
        <taxon>Vertebrata</taxon>
        <taxon>Euteleostomi</taxon>
        <taxon>Actinopterygii</taxon>
        <taxon>Neopterygii</taxon>
        <taxon>Teleostei</taxon>
        <taxon>Ostariophysi</taxon>
        <taxon>Cypriniformes</taxon>
        <taxon>Cyprinidae</taxon>
        <taxon>Labeoninae</taxon>
        <taxon>Labeonini</taxon>
        <taxon>Cirrhinus</taxon>
    </lineage>
</organism>
<gene>
    <name evidence="1" type="ORF">M9458_029292</name>
</gene>
<evidence type="ECO:0000313" key="2">
    <source>
        <dbReference type="Proteomes" id="UP001529510"/>
    </source>
</evidence>
<dbReference type="Proteomes" id="UP001529510">
    <property type="component" value="Unassembled WGS sequence"/>
</dbReference>
<evidence type="ECO:0000313" key="1">
    <source>
        <dbReference type="EMBL" id="KAL0176962.1"/>
    </source>
</evidence>
<comment type="caution">
    <text evidence="1">The sequence shown here is derived from an EMBL/GenBank/DDBJ whole genome shotgun (WGS) entry which is preliminary data.</text>
</comment>
<dbReference type="AlphaFoldDB" id="A0ABD0PSS8"/>
<accession>A0ABD0PSS8</accession>
<feature type="non-terminal residue" evidence="1">
    <location>
        <position position="51"/>
    </location>
</feature>
<sequence length="51" mass="5529">PLLHTVLPSSAPVLMNTAEAADRDRCVGSELFGTSVLQEQDWTPLIYDTGL</sequence>
<name>A0ABD0PSS8_CIRMR</name>
<protein>
    <submittedName>
        <fullName evidence="1">Uncharacterized protein</fullName>
    </submittedName>
</protein>
<reference evidence="1 2" key="1">
    <citation type="submission" date="2024-05" db="EMBL/GenBank/DDBJ databases">
        <title>Genome sequencing and assembly of Indian major carp, Cirrhinus mrigala (Hamilton, 1822).</title>
        <authorList>
            <person name="Mohindra V."/>
            <person name="Chowdhury L.M."/>
            <person name="Lal K."/>
            <person name="Jena J.K."/>
        </authorList>
    </citation>
    <scope>NUCLEOTIDE SEQUENCE [LARGE SCALE GENOMIC DNA]</scope>
    <source>
        <strain evidence="1">CM1030</strain>
        <tissue evidence="1">Blood</tissue>
    </source>
</reference>